<dbReference type="AlphaFoldDB" id="A0A150X9H1"/>
<dbReference type="EMBL" id="LRDB01000045">
    <property type="protein sequence ID" value="KYG75368.1"/>
    <property type="molecule type" value="Genomic_DNA"/>
</dbReference>
<evidence type="ECO:0000259" key="1">
    <source>
        <dbReference type="Pfam" id="PF13683"/>
    </source>
</evidence>
<gene>
    <name evidence="2" type="ORF">AWN68_07410</name>
</gene>
<sequence>MTEHVDPLENAIAERVNGIIINEYEVDNLTEARALLKEIVKLYNEERPHMSLGMLTPELVYAESLKPKKVWKNHYK</sequence>
<evidence type="ECO:0000313" key="3">
    <source>
        <dbReference type="Proteomes" id="UP000075615"/>
    </source>
</evidence>
<dbReference type="STRING" id="296218.AWN68_07410"/>
<accession>A0A150X9H1</accession>
<dbReference type="Proteomes" id="UP000075615">
    <property type="component" value="Unassembled WGS sequence"/>
</dbReference>
<reference evidence="2 3" key="1">
    <citation type="submission" date="2016-01" db="EMBL/GenBank/DDBJ databases">
        <title>Genome sequencing of Roseivirga echinicomitans KMM 6058.</title>
        <authorList>
            <person name="Selvaratnam C."/>
            <person name="Thevarajoo S."/>
            <person name="Goh K.M."/>
            <person name="Ee R."/>
            <person name="Chan K.-G."/>
            <person name="Chong C.S."/>
        </authorList>
    </citation>
    <scope>NUCLEOTIDE SEQUENCE [LARGE SCALE GENOMIC DNA]</scope>
    <source>
        <strain evidence="2 3">KMM 6058</strain>
    </source>
</reference>
<feature type="domain" description="Integrase catalytic" evidence="1">
    <location>
        <begin position="1"/>
        <end position="57"/>
    </location>
</feature>
<name>A0A150X9H1_9BACT</name>
<dbReference type="GO" id="GO:0015074">
    <property type="term" value="P:DNA integration"/>
    <property type="evidence" value="ECO:0007669"/>
    <property type="project" value="InterPro"/>
</dbReference>
<comment type="caution">
    <text evidence="2">The sequence shown here is derived from an EMBL/GenBank/DDBJ whole genome shotgun (WGS) entry which is preliminary data.</text>
</comment>
<dbReference type="InterPro" id="IPR001584">
    <property type="entry name" value="Integrase_cat-core"/>
</dbReference>
<organism evidence="2 3">
    <name type="scientific">Roseivirga echinicomitans</name>
    <dbReference type="NCBI Taxonomy" id="296218"/>
    <lineage>
        <taxon>Bacteria</taxon>
        <taxon>Pseudomonadati</taxon>
        <taxon>Bacteroidota</taxon>
        <taxon>Cytophagia</taxon>
        <taxon>Cytophagales</taxon>
        <taxon>Roseivirgaceae</taxon>
        <taxon>Roseivirga</taxon>
    </lineage>
</organism>
<dbReference type="SUPFAM" id="SSF53098">
    <property type="entry name" value="Ribonuclease H-like"/>
    <property type="match status" value="1"/>
</dbReference>
<keyword evidence="3" id="KW-1185">Reference proteome</keyword>
<dbReference type="OrthoDB" id="936265at2"/>
<evidence type="ECO:0000313" key="2">
    <source>
        <dbReference type="EMBL" id="KYG75368.1"/>
    </source>
</evidence>
<dbReference type="Pfam" id="PF13683">
    <property type="entry name" value="rve_3"/>
    <property type="match status" value="1"/>
</dbReference>
<protein>
    <recommendedName>
        <fullName evidence="1">Integrase catalytic domain-containing protein</fullName>
    </recommendedName>
</protein>
<proteinExistence type="predicted"/>
<dbReference type="InterPro" id="IPR012337">
    <property type="entry name" value="RNaseH-like_sf"/>
</dbReference>